<feature type="binding site" evidence="6">
    <location>
        <begin position="110"/>
        <end position="116"/>
    </location>
    <ligand>
        <name>S-adenosyl-L-methionine</name>
        <dbReference type="ChEBI" id="CHEBI:59789"/>
    </ligand>
</feature>
<sequence length="556" mass="63588">MADLPQSFLDSMKEILGEDYEAFLTGFDGQRQYGLRVNTLKMNLEEFERIAPFHLKKVPWISNGYFYNAEDVPAKHPFYSAGLYYLQEPSAMTPASRLKVQPGERVLDLCAAPGGKATELGAALQGEGLLVANDINTARAKALLRNLELFGISNSFVTNEPPHVLAERFPEFFHKIMVDAPCSGEGMFRKNPAVADSWKEKGPEYFSKLQREIIVQAADMLLPGGMMFYSTCTFSPLENEKTITHLLKERPDMEVVPMEDYENFAEGLTSYKDEAFDESCKLCRRIWPHKMSGEGHFMALLHKKSGAEQEIKSDEQDSVMQNINYLQAENSKESGLNRTFHMNQEANTSEILNRDKKENTIKYQQDAEPVFDRKNIEISQKSDEKASKKSKKAKKKQQTETLSSVWWEKCKSLSKEQKAAAEDFFAHVNIAYDVGRIDVRGDNLYYLPEPQYDGRGLHFLRNGLFMGEFKKKRFEPSQPFALVLRAQDFDQVLDFPADDERLQRYLRGETLDVSDLINREKKRKGWQLVMAAGHPLGFGKLVNNNLKNKYPAGWRK</sequence>
<evidence type="ECO:0000313" key="10">
    <source>
        <dbReference type="Proteomes" id="UP000095390"/>
    </source>
</evidence>
<evidence type="ECO:0000256" key="5">
    <source>
        <dbReference type="ARBA" id="ARBA00022884"/>
    </source>
</evidence>
<dbReference type="PANTHER" id="PTHR22807:SF30">
    <property type="entry name" value="28S RRNA (CYTOSINE(4447)-C(5))-METHYLTRANSFERASE-RELATED"/>
    <property type="match status" value="1"/>
</dbReference>
<dbReference type="SUPFAM" id="SSF53335">
    <property type="entry name" value="S-adenosyl-L-methionine-dependent methyltransferases"/>
    <property type="match status" value="1"/>
</dbReference>
<gene>
    <name evidence="9" type="primary">rsmF_2</name>
    <name evidence="9" type="ORF">ERS852578_01967</name>
</gene>
<dbReference type="PANTHER" id="PTHR22807">
    <property type="entry name" value="NOP2 YEAST -RELATED NOL1/NOP2/FMU SUN DOMAIN-CONTAINING"/>
    <property type="match status" value="1"/>
</dbReference>
<keyword evidence="4 6" id="KW-0949">S-adenosyl-L-methionine</keyword>
<dbReference type="InterPro" id="IPR049560">
    <property type="entry name" value="MeTrfase_RsmB-F_NOP2_cat"/>
</dbReference>
<dbReference type="NCBIfam" id="TIGR00446">
    <property type="entry name" value="nop2p"/>
    <property type="match status" value="1"/>
</dbReference>
<keyword evidence="3 6" id="KW-0808">Transferase</keyword>
<dbReference type="InterPro" id="IPR027391">
    <property type="entry name" value="Nol1_Nop2_Fmu_2"/>
</dbReference>
<evidence type="ECO:0000259" key="8">
    <source>
        <dbReference type="PROSITE" id="PS51686"/>
    </source>
</evidence>
<comment type="caution">
    <text evidence="6">Lacks conserved residue(s) required for the propagation of feature annotation.</text>
</comment>
<dbReference type="CDD" id="cd02440">
    <property type="entry name" value="AdoMet_MTases"/>
    <property type="match status" value="1"/>
</dbReference>
<feature type="binding site" evidence="6">
    <location>
        <position position="134"/>
    </location>
    <ligand>
        <name>S-adenosyl-L-methionine</name>
        <dbReference type="ChEBI" id="CHEBI:59789"/>
    </ligand>
</feature>
<dbReference type="InterPro" id="IPR023267">
    <property type="entry name" value="RCMT"/>
</dbReference>
<dbReference type="RefSeq" id="WP_055182995.1">
    <property type="nucleotide sequence ID" value="NZ_CYYC01000024.1"/>
</dbReference>
<dbReference type="InterPro" id="IPR011023">
    <property type="entry name" value="Nop2p"/>
</dbReference>
<name>A0A173TX00_9FIRM</name>
<keyword evidence="1" id="KW-0963">Cytoplasm</keyword>
<dbReference type="GO" id="GO:0003723">
    <property type="term" value="F:RNA binding"/>
    <property type="evidence" value="ECO:0007669"/>
    <property type="project" value="UniProtKB-UniRule"/>
</dbReference>
<evidence type="ECO:0000256" key="6">
    <source>
        <dbReference type="PROSITE-ProRule" id="PRU01023"/>
    </source>
</evidence>
<dbReference type="GO" id="GO:0008173">
    <property type="term" value="F:RNA methyltransferase activity"/>
    <property type="evidence" value="ECO:0007669"/>
    <property type="project" value="InterPro"/>
</dbReference>
<dbReference type="Gene3D" id="3.30.70.1170">
    <property type="entry name" value="Sun protein, domain 3"/>
    <property type="match status" value="1"/>
</dbReference>
<dbReference type="PRINTS" id="PR02008">
    <property type="entry name" value="RCMTFAMILY"/>
</dbReference>
<dbReference type="Pfam" id="PF17126">
    <property type="entry name" value="RsmF_methylt_CI"/>
    <property type="match status" value="1"/>
</dbReference>
<proteinExistence type="inferred from homology"/>
<evidence type="ECO:0000256" key="4">
    <source>
        <dbReference type="ARBA" id="ARBA00022691"/>
    </source>
</evidence>
<dbReference type="GO" id="GO:0001510">
    <property type="term" value="P:RNA methylation"/>
    <property type="evidence" value="ECO:0007669"/>
    <property type="project" value="InterPro"/>
</dbReference>
<feature type="domain" description="SAM-dependent MTase RsmB/NOP-type" evidence="8">
    <location>
        <begin position="23"/>
        <end position="304"/>
    </location>
</feature>
<evidence type="ECO:0000256" key="3">
    <source>
        <dbReference type="ARBA" id="ARBA00022679"/>
    </source>
</evidence>
<feature type="binding site" evidence="6">
    <location>
        <position position="179"/>
    </location>
    <ligand>
        <name>S-adenosyl-L-methionine</name>
        <dbReference type="ChEBI" id="CHEBI:59789"/>
    </ligand>
</feature>
<accession>A0A173TX00</accession>
<dbReference type="EMBL" id="CYYC01000024">
    <property type="protein sequence ID" value="CUN06607.1"/>
    <property type="molecule type" value="Genomic_DNA"/>
</dbReference>
<dbReference type="InterPro" id="IPR029063">
    <property type="entry name" value="SAM-dependent_MTases_sf"/>
</dbReference>
<evidence type="ECO:0000256" key="7">
    <source>
        <dbReference type="SAM" id="MobiDB-lite"/>
    </source>
</evidence>
<evidence type="ECO:0000256" key="1">
    <source>
        <dbReference type="ARBA" id="ARBA00022490"/>
    </source>
</evidence>
<dbReference type="InterPro" id="IPR001678">
    <property type="entry name" value="MeTrfase_RsmB-F_NOP2_dom"/>
</dbReference>
<dbReference type="Pfam" id="PF13636">
    <property type="entry name" value="Methyltranf_PUA"/>
    <property type="match status" value="1"/>
</dbReference>
<feature type="region of interest" description="Disordered" evidence="7">
    <location>
        <begin position="372"/>
        <end position="395"/>
    </location>
</feature>
<dbReference type="Gene3D" id="3.40.50.150">
    <property type="entry name" value="Vaccinia Virus protein VP39"/>
    <property type="match status" value="2"/>
</dbReference>
<reference evidence="9 10" key="1">
    <citation type="submission" date="2015-09" db="EMBL/GenBank/DDBJ databases">
        <authorList>
            <consortium name="Pathogen Informatics"/>
        </authorList>
    </citation>
    <scope>NUCLEOTIDE SEQUENCE [LARGE SCALE GENOMIC DNA]</scope>
    <source>
        <strain evidence="9 10">2789STDY5834966</strain>
    </source>
</reference>
<dbReference type="InterPro" id="IPR031340">
    <property type="entry name" value="RsmF_methylt_CI"/>
</dbReference>
<dbReference type="Proteomes" id="UP000095390">
    <property type="component" value="Unassembled WGS sequence"/>
</dbReference>
<dbReference type="CDD" id="cd21147">
    <property type="entry name" value="RsmF_methylt_CTD1"/>
    <property type="match status" value="1"/>
</dbReference>
<dbReference type="Pfam" id="PF17125">
    <property type="entry name" value="Methyltr_RsmF_N"/>
    <property type="match status" value="1"/>
</dbReference>
<dbReference type="Pfam" id="PF01189">
    <property type="entry name" value="Methyltr_RsmB-F"/>
    <property type="match status" value="1"/>
</dbReference>
<feature type="active site" description="Nucleophile" evidence="6">
    <location>
        <position position="232"/>
    </location>
</feature>
<keyword evidence="5 6" id="KW-0694">RNA-binding</keyword>
<dbReference type="GO" id="GO:0008757">
    <property type="term" value="F:S-adenosylmethionine-dependent methyltransferase activity"/>
    <property type="evidence" value="ECO:0007669"/>
    <property type="project" value="InterPro"/>
</dbReference>
<dbReference type="GO" id="GO:0006396">
    <property type="term" value="P:RNA processing"/>
    <property type="evidence" value="ECO:0007669"/>
    <property type="project" value="InterPro"/>
</dbReference>
<protein>
    <submittedName>
        <fullName evidence="9">Ribosomal RNA small subunit methyltransferase F</fullName>
        <ecNumber evidence="9">2.1.1.178</ecNumber>
    </submittedName>
</protein>
<dbReference type="OrthoDB" id="9810297at2"/>
<dbReference type="InterPro" id="IPR031341">
    <property type="entry name" value="Methyltr_RsmF_N"/>
</dbReference>
<dbReference type="EC" id="2.1.1.178" evidence="9"/>
<organism evidence="9 10">
    <name type="scientific">Anaerobutyricum hallii</name>
    <dbReference type="NCBI Taxonomy" id="39488"/>
    <lineage>
        <taxon>Bacteria</taxon>
        <taxon>Bacillati</taxon>
        <taxon>Bacillota</taxon>
        <taxon>Clostridia</taxon>
        <taxon>Lachnospirales</taxon>
        <taxon>Lachnospiraceae</taxon>
        <taxon>Anaerobutyricum</taxon>
    </lineage>
</organism>
<dbReference type="Gene3D" id="2.30.130.60">
    <property type="match status" value="1"/>
</dbReference>
<evidence type="ECO:0000313" key="9">
    <source>
        <dbReference type="EMBL" id="CUN06607.1"/>
    </source>
</evidence>
<dbReference type="AlphaFoldDB" id="A0A173TX00"/>
<dbReference type="PROSITE" id="PS51686">
    <property type="entry name" value="SAM_MT_RSMB_NOP"/>
    <property type="match status" value="1"/>
</dbReference>
<evidence type="ECO:0000256" key="2">
    <source>
        <dbReference type="ARBA" id="ARBA00022603"/>
    </source>
</evidence>
<comment type="similarity">
    <text evidence="6">Belongs to the class I-like SAM-binding methyltransferase superfamily. RsmB/NOP family.</text>
</comment>
<keyword evidence="2 6" id="KW-0489">Methyltransferase</keyword>
<feature type="compositionally biased region" description="Basic and acidic residues" evidence="7">
    <location>
        <begin position="372"/>
        <end position="387"/>
    </location>
</feature>